<dbReference type="SMART" id="SM00409">
    <property type="entry name" value="IG"/>
    <property type="match status" value="4"/>
</dbReference>
<dbReference type="GeneID" id="108439966"/>
<dbReference type="PROSITE" id="PS50835">
    <property type="entry name" value="IG_LIKE"/>
    <property type="match status" value="5"/>
</dbReference>
<feature type="domain" description="Ig-like" evidence="10">
    <location>
        <begin position="277"/>
        <end position="359"/>
    </location>
</feature>
<sequence>MHVAFLTSIDQLARWTAAGGLCSMAQWRLTLTLTALCVFVWRVWASLEVSMKDREEVLLEEKANIVCAYNLPELTSSLTIQWFVRAPGVSNKEQIYYKDSSSEFEVQGTKFTGRINVSHSLEATKGNSILTINNTRLSDELEFFCQVSVDGISKEGRTQLLVFNAPTRPTIKVEPYVSVGTQQPGKIASCEVRNAYPAPNITWYKDTTPLQHSDSKVRVKTIRTFNPSGLFTVESKLELEVEKKDKDAEFYCEINYFTPRTQGMMESDHVNITVHYPSTEATMKQESPKGLIKEGDRVEISCQGNGNPQPFITFTYNDEDWQPENNLLVLVSVTRRNSGTYSCSALDLVEVISANLSITVHYLDSVVIIPEEEVHLGEGDDLSLTCYANSSLYTHAVWYKDNAYLTEGHMLNLHNASYDMAGKYVCVIEASDLPELRRNNSVLITVKGKPVITEGVKVIPLDSEKSVNLSCTATGHPAPTIIWALSDEQARVSEWITKKEDKVISVISISTSSYITASCEASNKMGTVKESRKIEATEFKKPTTSITSTTSTSTKEGSGVIIAVIIILILLLAILGSVLYFLYKKGKIPCGRSGKQDLTKESASKDDIVVEMKSGKSEEAVLLQGVNGEKKFPNDQ</sequence>
<evidence type="ECO:0000256" key="6">
    <source>
        <dbReference type="ARBA" id="ARBA00023157"/>
    </source>
</evidence>
<dbReference type="RefSeq" id="XP_017574133.2">
    <property type="nucleotide sequence ID" value="XM_017718644.2"/>
</dbReference>
<dbReference type="Proteomes" id="UP001501920">
    <property type="component" value="Chromosome 17"/>
</dbReference>
<evidence type="ECO:0000256" key="8">
    <source>
        <dbReference type="ARBA" id="ARBA00023319"/>
    </source>
</evidence>
<dbReference type="CTD" id="338313"/>
<evidence type="ECO:0000256" key="4">
    <source>
        <dbReference type="ARBA" id="ARBA00022989"/>
    </source>
</evidence>
<protein>
    <recommendedName>
        <fullName evidence="10">Ig-like domain-containing protein</fullName>
    </recommendedName>
</protein>
<dbReference type="AlphaFoldDB" id="A0A3B4D4J4"/>
<feature type="transmembrane region" description="Helical" evidence="9">
    <location>
        <begin position="560"/>
        <end position="583"/>
    </location>
</feature>
<dbReference type="PANTHER" id="PTHR11973">
    <property type="entry name" value="CELL SURFACE GLYCOPROTEIN MUC18-RELATED"/>
    <property type="match status" value="1"/>
</dbReference>
<feature type="domain" description="Ig-like" evidence="10">
    <location>
        <begin position="450"/>
        <end position="535"/>
    </location>
</feature>
<name>A0A3B4D4J4_PYGNA</name>
<keyword evidence="12" id="KW-1185">Reference proteome</keyword>
<comment type="subcellular location">
    <subcellularLocation>
        <location evidence="1">Membrane</location>
        <topology evidence="1">Single-pass type I membrane protein</topology>
    </subcellularLocation>
</comment>
<organism evidence="11 12">
    <name type="scientific">Pygocentrus nattereri</name>
    <name type="common">Red-bellied piranha</name>
    <dbReference type="NCBI Taxonomy" id="42514"/>
    <lineage>
        <taxon>Eukaryota</taxon>
        <taxon>Metazoa</taxon>
        <taxon>Chordata</taxon>
        <taxon>Craniata</taxon>
        <taxon>Vertebrata</taxon>
        <taxon>Euteleostomi</taxon>
        <taxon>Actinopterygii</taxon>
        <taxon>Neopterygii</taxon>
        <taxon>Teleostei</taxon>
        <taxon>Ostariophysi</taxon>
        <taxon>Characiformes</taxon>
        <taxon>Characoidei</taxon>
        <taxon>Pygocentrus</taxon>
    </lineage>
</organism>
<keyword evidence="2 9" id="KW-0812">Transmembrane</keyword>
<dbReference type="SUPFAM" id="SSF48726">
    <property type="entry name" value="Immunoglobulin"/>
    <property type="match status" value="4"/>
</dbReference>
<dbReference type="Pfam" id="PF08205">
    <property type="entry name" value="C2-set_2"/>
    <property type="match status" value="1"/>
</dbReference>
<evidence type="ECO:0000256" key="1">
    <source>
        <dbReference type="ARBA" id="ARBA00004479"/>
    </source>
</evidence>
<dbReference type="InterPro" id="IPR007110">
    <property type="entry name" value="Ig-like_dom"/>
</dbReference>
<evidence type="ECO:0000256" key="9">
    <source>
        <dbReference type="SAM" id="Phobius"/>
    </source>
</evidence>
<dbReference type="Pfam" id="PF13927">
    <property type="entry name" value="Ig_3"/>
    <property type="match status" value="1"/>
</dbReference>
<feature type="domain" description="Ig-like" evidence="10">
    <location>
        <begin position="61"/>
        <end position="148"/>
    </location>
</feature>
<dbReference type="InterPro" id="IPR003598">
    <property type="entry name" value="Ig_sub2"/>
</dbReference>
<keyword evidence="4 9" id="KW-1133">Transmembrane helix</keyword>
<dbReference type="InterPro" id="IPR013162">
    <property type="entry name" value="CD80_C2-set"/>
</dbReference>
<evidence type="ECO:0000313" key="12">
    <source>
        <dbReference type="Proteomes" id="UP001501920"/>
    </source>
</evidence>
<evidence type="ECO:0000259" key="10">
    <source>
        <dbReference type="PROSITE" id="PS50835"/>
    </source>
</evidence>
<evidence type="ECO:0000313" key="11">
    <source>
        <dbReference type="Ensembl" id="ENSPNAP00000018460.2"/>
    </source>
</evidence>
<keyword evidence="5 9" id="KW-0472">Membrane</keyword>
<dbReference type="InterPro" id="IPR013783">
    <property type="entry name" value="Ig-like_fold"/>
</dbReference>
<dbReference type="InterPro" id="IPR051116">
    <property type="entry name" value="Surface_Rcpt/Adhesion_Mol"/>
</dbReference>
<accession>A0A3B4D4J4</accession>
<dbReference type="InterPro" id="IPR036179">
    <property type="entry name" value="Ig-like_dom_sf"/>
</dbReference>
<dbReference type="Ensembl" id="ENSPNAT00000027667.2">
    <property type="protein sequence ID" value="ENSPNAP00000018460.2"/>
    <property type="gene ID" value="ENSPNAG00000024854.2"/>
</dbReference>
<dbReference type="InterPro" id="IPR003599">
    <property type="entry name" value="Ig_sub"/>
</dbReference>
<feature type="domain" description="Ig-like" evidence="10">
    <location>
        <begin position="169"/>
        <end position="271"/>
    </location>
</feature>
<dbReference type="GO" id="GO:0005886">
    <property type="term" value="C:plasma membrane"/>
    <property type="evidence" value="ECO:0007669"/>
    <property type="project" value="TreeGrafter"/>
</dbReference>
<reference evidence="11" key="2">
    <citation type="submission" date="2025-08" db="UniProtKB">
        <authorList>
            <consortium name="Ensembl"/>
        </authorList>
    </citation>
    <scope>IDENTIFICATION</scope>
</reference>
<evidence type="ECO:0000256" key="7">
    <source>
        <dbReference type="ARBA" id="ARBA00023180"/>
    </source>
</evidence>
<evidence type="ECO:0000256" key="5">
    <source>
        <dbReference type="ARBA" id="ARBA00023136"/>
    </source>
</evidence>
<dbReference type="GeneTree" id="ENSGT00940000155838"/>
<dbReference type="InterPro" id="IPR013098">
    <property type="entry name" value="Ig_I-set"/>
</dbReference>
<proteinExistence type="predicted"/>
<dbReference type="Gene3D" id="2.60.40.10">
    <property type="entry name" value="Immunoglobulins"/>
    <property type="match status" value="5"/>
</dbReference>
<evidence type="ECO:0000256" key="3">
    <source>
        <dbReference type="ARBA" id="ARBA00022737"/>
    </source>
</evidence>
<dbReference type="OMA" id="NITWGTT"/>
<dbReference type="GO" id="GO:0005055">
    <property type="term" value="F:laminin receptor activity"/>
    <property type="evidence" value="ECO:0007669"/>
    <property type="project" value="TreeGrafter"/>
</dbReference>
<dbReference type="Pfam" id="PF07679">
    <property type="entry name" value="I-set"/>
    <property type="match status" value="1"/>
</dbReference>
<keyword evidence="6" id="KW-1015">Disulfide bond</keyword>
<keyword evidence="8" id="KW-0393">Immunoglobulin domain</keyword>
<reference evidence="11 12" key="1">
    <citation type="submission" date="2020-10" db="EMBL/GenBank/DDBJ databases">
        <title>Pygocentrus nattereri (red-bellied piranha) genome, fPygNat1, primary haplotype.</title>
        <authorList>
            <person name="Myers G."/>
            <person name="Meyer A."/>
            <person name="Karagic N."/>
            <person name="Pippel M."/>
            <person name="Winkler S."/>
            <person name="Tracey A."/>
            <person name="Wood J."/>
            <person name="Formenti G."/>
            <person name="Howe K."/>
            <person name="Fedrigo O."/>
            <person name="Jarvis E.D."/>
        </authorList>
    </citation>
    <scope>NUCLEOTIDE SEQUENCE [LARGE SCALE GENOMIC DNA]</scope>
</reference>
<evidence type="ECO:0000256" key="2">
    <source>
        <dbReference type="ARBA" id="ARBA00022692"/>
    </source>
</evidence>
<keyword evidence="3" id="KW-0677">Repeat</keyword>
<dbReference type="PANTHER" id="PTHR11973:SF18">
    <property type="entry name" value="CELL SURFACE GLYCOPROTEIN MUC18"/>
    <property type="match status" value="1"/>
</dbReference>
<dbReference type="InterPro" id="IPR013106">
    <property type="entry name" value="Ig_V-set"/>
</dbReference>
<keyword evidence="7" id="KW-0325">Glycoprotein</keyword>
<dbReference type="Pfam" id="PF07686">
    <property type="entry name" value="V-set"/>
    <property type="match status" value="1"/>
</dbReference>
<dbReference type="SMART" id="SM00408">
    <property type="entry name" value="IGc2"/>
    <property type="match status" value="4"/>
</dbReference>
<feature type="domain" description="Ig-like" evidence="10">
    <location>
        <begin position="364"/>
        <end position="445"/>
    </location>
</feature>
<reference evidence="11" key="3">
    <citation type="submission" date="2025-09" db="UniProtKB">
        <authorList>
            <consortium name="Ensembl"/>
        </authorList>
    </citation>
    <scope>IDENTIFICATION</scope>
</reference>